<dbReference type="SMART" id="SM00232">
    <property type="entry name" value="JAB_MPN"/>
    <property type="match status" value="1"/>
</dbReference>
<dbReference type="PANTHER" id="PTHR10540:SF8">
    <property type="entry name" value="COP9 SIGNALOSOME COMPLEX SUBUNIT 6"/>
    <property type="match status" value="1"/>
</dbReference>
<organism evidence="5 6">
    <name type="scientific">Cladorrhinum samala</name>
    <dbReference type="NCBI Taxonomy" id="585594"/>
    <lineage>
        <taxon>Eukaryota</taxon>
        <taxon>Fungi</taxon>
        <taxon>Dikarya</taxon>
        <taxon>Ascomycota</taxon>
        <taxon>Pezizomycotina</taxon>
        <taxon>Sordariomycetes</taxon>
        <taxon>Sordariomycetidae</taxon>
        <taxon>Sordariales</taxon>
        <taxon>Podosporaceae</taxon>
        <taxon>Cladorrhinum</taxon>
    </lineage>
</organism>
<sequence>MAATNELLSTQKPSDSGLEVVLHPLPLLEISDYITRAYQRGGSYPAHDNFQCAVVGALLGQQNGRQITIEHSFSCKNYKNEGGFYELDKDWFAERLQQMKLVHKSPPLDLVGWYALVPKGGPLHLHLAIHRQITALNESAVLLGFHLEDMVSPTAGDPLPVTIYESNMEVDGDDQEMKDSENPTTMVLRFRKLPYTIETGEAEMIAMQFIREGGANAAVEVASVLDQFDKKIAVDDGRQGKRRAVAAKDSKGKGKQKEESPAEAAQAAAANNPDANLNKIEAEYMSALQAKFNATKMLKSRLDLIIRYLSRLPPGFTDGTETTAQAAENARASGGQYTIPNNNILRHINALVTNYELVTPTERADLQKEILQETNDVNLISLVADLLASVDEVREVGRKSAVIEQFKSHAGRRGFGAGGGPGPGSAVADLM</sequence>
<feature type="compositionally biased region" description="Low complexity" evidence="3">
    <location>
        <begin position="262"/>
        <end position="271"/>
    </location>
</feature>
<dbReference type="GO" id="GO:0000338">
    <property type="term" value="P:protein deneddylation"/>
    <property type="evidence" value="ECO:0007669"/>
    <property type="project" value="InterPro"/>
</dbReference>
<dbReference type="GO" id="GO:0008237">
    <property type="term" value="F:metallopeptidase activity"/>
    <property type="evidence" value="ECO:0007669"/>
    <property type="project" value="InterPro"/>
</dbReference>
<dbReference type="PANTHER" id="PTHR10540">
    <property type="entry name" value="EUKARYOTIC TRANSLATION INITIATION FACTOR 3 SUBUNIT F-RELATED"/>
    <property type="match status" value="1"/>
</dbReference>
<dbReference type="GO" id="GO:0008180">
    <property type="term" value="C:COP9 signalosome"/>
    <property type="evidence" value="ECO:0007669"/>
    <property type="project" value="UniProtKB-UniRule"/>
</dbReference>
<comment type="subcellular location">
    <subcellularLocation>
        <location evidence="2">Cytoplasm</location>
    </subcellularLocation>
    <subcellularLocation>
        <location evidence="2">Nucleus</location>
    </subcellularLocation>
</comment>
<evidence type="ECO:0000256" key="1">
    <source>
        <dbReference type="ARBA" id="ARBA00010893"/>
    </source>
</evidence>
<comment type="caution">
    <text evidence="5">The sequence shown here is derived from an EMBL/GenBank/DDBJ whole genome shotgun (WGS) entry which is preliminary data.</text>
</comment>
<dbReference type="GO" id="GO:0005737">
    <property type="term" value="C:cytoplasm"/>
    <property type="evidence" value="ECO:0007669"/>
    <property type="project" value="UniProtKB-SubCell"/>
</dbReference>
<reference evidence="5" key="1">
    <citation type="journal article" date="2023" name="Mol. Phylogenet. Evol.">
        <title>Genome-scale phylogeny and comparative genomics of the fungal order Sordariales.</title>
        <authorList>
            <person name="Hensen N."/>
            <person name="Bonometti L."/>
            <person name="Westerberg I."/>
            <person name="Brannstrom I.O."/>
            <person name="Guillou S."/>
            <person name="Cros-Aarteil S."/>
            <person name="Calhoun S."/>
            <person name="Haridas S."/>
            <person name="Kuo A."/>
            <person name="Mondo S."/>
            <person name="Pangilinan J."/>
            <person name="Riley R."/>
            <person name="LaButti K."/>
            <person name="Andreopoulos B."/>
            <person name="Lipzen A."/>
            <person name="Chen C."/>
            <person name="Yan M."/>
            <person name="Daum C."/>
            <person name="Ng V."/>
            <person name="Clum A."/>
            <person name="Steindorff A."/>
            <person name="Ohm R.A."/>
            <person name="Martin F."/>
            <person name="Silar P."/>
            <person name="Natvig D.O."/>
            <person name="Lalanne C."/>
            <person name="Gautier V."/>
            <person name="Ament-Velasquez S.L."/>
            <person name="Kruys A."/>
            <person name="Hutchinson M.I."/>
            <person name="Powell A.J."/>
            <person name="Barry K."/>
            <person name="Miller A.N."/>
            <person name="Grigoriev I.V."/>
            <person name="Debuchy R."/>
            <person name="Gladieux P."/>
            <person name="Hiltunen Thoren M."/>
            <person name="Johannesson H."/>
        </authorList>
    </citation>
    <scope>NUCLEOTIDE SEQUENCE</scope>
    <source>
        <strain evidence="5">PSN324</strain>
    </source>
</reference>
<evidence type="ECO:0000313" key="5">
    <source>
        <dbReference type="EMBL" id="KAK4466882.1"/>
    </source>
</evidence>
<protein>
    <recommendedName>
        <fullName evidence="2">COP9 signalosome complex subunit 6</fullName>
    </recommendedName>
</protein>
<dbReference type="InterPro" id="IPR000555">
    <property type="entry name" value="JAMM/MPN+_dom"/>
</dbReference>
<feature type="domain" description="MPN" evidence="4">
    <location>
        <begin position="20"/>
        <end position="170"/>
    </location>
</feature>
<dbReference type="CDD" id="cd08063">
    <property type="entry name" value="MPN_CSN6"/>
    <property type="match status" value="1"/>
</dbReference>
<gene>
    <name evidence="5" type="ORF">QBC42DRAFT_258234</name>
</gene>
<name>A0AAV9I5P3_9PEZI</name>
<keyword evidence="2" id="KW-0736">Signalosome</keyword>
<dbReference type="AlphaFoldDB" id="A0AAV9I5P3"/>
<comment type="function">
    <text evidence="2">Component of the COP9 signalosome complex (CSN), a complex involved in various cellular and developmental processes.</text>
</comment>
<proteinExistence type="inferred from homology"/>
<dbReference type="Pfam" id="PF01398">
    <property type="entry name" value="JAB"/>
    <property type="match status" value="1"/>
</dbReference>
<evidence type="ECO:0000313" key="6">
    <source>
        <dbReference type="Proteomes" id="UP001321749"/>
    </source>
</evidence>
<reference evidence="5" key="2">
    <citation type="submission" date="2023-06" db="EMBL/GenBank/DDBJ databases">
        <authorList>
            <consortium name="Lawrence Berkeley National Laboratory"/>
            <person name="Mondo S.J."/>
            <person name="Hensen N."/>
            <person name="Bonometti L."/>
            <person name="Westerberg I."/>
            <person name="Brannstrom I.O."/>
            <person name="Guillou S."/>
            <person name="Cros-Aarteil S."/>
            <person name="Calhoun S."/>
            <person name="Haridas S."/>
            <person name="Kuo A."/>
            <person name="Pangilinan J."/>
            <person name="Riley R."/>
            <person name="Labutti K."/>
            <person name="Andreopoulos B."/>
            <person name="Lipzen A."/>
            <person name="Chen C."/>
            <person name="Yanf M."/>
            <person name="Daum C."/>
            <person name="Ng V."/>
            <person name="Clum A."/>
            <person name="Steindorff A."/>
            <person name="Ohm R."/>
            <person name="Martin F."/>
            <person name="Silar P."/>
            <person name="Natvig D."/>
            <person name="Lalanne C."/>
            <person name="Gautier V."/>
            <person name="Ament-Velasquez S.L."/>
            <person name="Kruys A."/>
            <person name="Hutchinson M.I."/>
            <person name="Powell A.J."/>
            <person name="Barry K."/>
            <person name="Miller A.N."/>
            <person name="Grigoriev I.V."/>
            <person name="Debuchy R."/>
            <person name="Gladieux P."/>
            <person name="Thoren M.H."/>
            <person name="Johannesson H."/>
        </authorList>
    </citation>
    <scope>NUCLEOTIDE SEQUENCE</scope>
    <source>
        <strain evidence="5">PSN324</strain>
    </source>
</reference>
<feature type="region of interest" description="Disordered" evidence="3">
    <location>
        <begin position="239"/>
        <end position="271"/>
    </location>
</feature>
<dbReference type="Gene3D" id="3.40.140.10">
    <property type="entry name" value="Cytidine Deaminase, domain 2"/>
    <property type="match status" value="1"/>
</dbReference>
<accession>A0AAV9I5P3</accession>
<dbReference type="InterPro" id="IPR024969">
    <property type="entry name" value="EIF3F/CSN6-like_C"/>
</dbReference>
<dbReference type="Pfam" id="PF13012">
    <property type="entry name" value="MitMem_reg"/>
    <property type="match status" value="1"/>
</dbReference>
<evidence type="ECO:0000259" key="4">
    <source>
        <dbReference type="PROSITE" id="PS50249"/>
    </source>
</evidence>
<keyword evidence="2" id="KW-0539">Nucleus</keyword>
<feature type="compositionally biased region" description="Basic and acidic residues" evidence="3">
    <location>
        <begin position="246"/>
        <end position="260"/>
    </location>
</feature>
<keyword evidence="6" id="KW-1185">Reference proteome</keyword>
<keyword evidence="2" id="KW-0963">Cytoplasm</keyword>
<dbReference type="InterPro" id="IPR033859">
    <property type="entry name" value="MPN_CSN6"/>
</dbReference>
<dbReference type="Proteomes" id="UP001321749">
    <property type="component" value="Unassembled WGS sequence"/>
</dbReference>
<comment type="similarity">
    <text evidence="1 2">Belongs to the peptidase M67A family. CSN6 subfamily.</text>
</comment>
<evidence type="ECO:0000256" key="3">
    <source>
        <dbReference type="SAM" id="MobiDB-lite"/>
    </source>
</evidence>
<dbReference type="PROSITE" id="PS50249">
    <property type="entry name" value="MPN"/>
    <property type="match status" value="1"/>
</dbReference>
<evidence type="ECO:0000256" key="2">
    <source>
        <dbReference type="RuleBase" id="RU367006"/>
    </source>
</evidence>
<dbReference type="InterPro" id="IPR037518">
    <property type="entry name" value="MPN"/>
</dbReference>
<dbReference type="EMBL" id="MU864929">
    <property type="protein sequence ID" value="KAK4466882.1"/>
    <property type="molecule type" value="Genomic_DNA"/>
</dbReference>